<evidence type="ECO:0000256" key="2">
    <source>
        <dbReference type="SAM" id="SignalP"/>
    </source>
</evidence>
<dbReference type="EMBL" id="CP144748">
    <property type="protein sequence ID" value="WVZ69568.1"/>
    <property type="molecule type" value="Genomic_DNA"/>
</dbReference>
<organism evidence="3 4">
    <name type="scientific">Paspalum notatum var. saurae</name>
    <dbReference type="NCBI Taxonomy" id="547442"/>
    <lineage>
        <taxon>Eukaryota</taxon>
        <taxon>Viridiplantae</taxon>
        <taxon>Streptophyta</taxon>
        <taxon>Embryophyta</taxon>
        <taxon>Tracheophyta</taxon>
        <taxon>Spermatophyta</taxon>
        <taxon>Magnoliopsida</taxon>
        <taxon>Liliopsida</taxon>
        <taxon>Poales</taxon>
        <taxon>Poaceae</taxon>
        <taxon>PACMAD clade</taxon>
        <taxon>Panicoideae</taxon>
        <taxon>Andropogonodae</taxon>
        <taxon>Paspaleae</taxon>
        <taxon>Paspalinae</taxon>
        <taxon>Paspalum</taxon>
    </lineage>
</organism>
<keyword evidence="4" id="KW-1185">Reference proteome</keyword>
<protein>
    <submittedName>
        <fullName evidence="3">Uncharacterized protein</fullName>
    </submittedName>
</protein>
<reference evidence="3 4" key="1">
    <citation type="submission" date="2024-02" db="EMBL/GenBank/DDBJ databases">
        <title>High-quality chromosome-scale genome assembly of Pensacola bahiagrass (Paspalum notatum Flugge var. saurae).</title>
        <authorList>
            <person name="Vega J.M."/>
            <person name="Podio M."/>
            <person name="Orjuela J."/>
            <person name="Siena L.A."/>
            <person name="Pessino S.C."/>
            <person name="Combes M.C."/>
            <person name="Mariac C."/>
            <person name="Albertini E."/>
            <person name="Pupilli F."/>
            <person name="Ortiz J.P.A."/>
            <person name="Leblanc O."/>
        </authorList>
    </citation>
    <scope>NUCLEOTIDE SEQUENCE [LARGE SCALE GENOMIC DNA]</scope>
    <source>
        <strain evidence="3">R1</strain>
        <tissue evidence="3">Leaf</tissue>
    </source>
</reference>
<proteinExistence type="predicted"/>
<evidence type="ECO:0000256" key="1">
    <source>
        <dbReference type="SAM" id="MobiDB-lite"/>
    </source>
</evidence>
<feature type="region of interest" description="Disordered" evidence="1">
    <location>
        <begin position="38"/>
        <end position="90"/>
    </location>
</feature>
<feature type="compositionally biased region" description="Pro residues" evidence="1">
    <location>
        <begin position="64"/>
        <end position="84"/>
    </location>
</feature>
<accession>A0AAQ3WPL5</accession>
<feature type="chain" id="PRO_5043030357" evidence="2">
    <location>
        <begin position="20"/>
        <end position="423"/>
    </location>
</feature>
<evidence type="ECO:0000313" key="3">
    <source>
        <dbReference type="EMBL" id="WVZ69568.1"/>
    </source>
</evidence>
<feature type="region of interest" description="Disordered" evidence="1">
    <location>
        <begin position="177"/>
        <end position="203"/>
    </location>
</feature>
<dbReference type="Proteomes" id="UP001341281">
    <property type="component" value="Chromosome 04"/>
</dbReference>
<sequence>MVNLRSLFHLAHLPFETLAASSPLPPLRSTPAAATRFSFPVTPLHPGAGSPRPAQLHPRATAPPRLPVSRPPGAPSARPRPNPSLAPACFAAPHSSGADGLLRAPLRSTFGAALPPRTSASSPVWLKRRAAPPREWRVGMGLAAGGSAVSVTGASPPRLAVAPCPAPSRHLALAAPYSTPRASPPRRLPRSGPAWCARGGSGSQPWPGAQILRWRLLRSQIRWWVVGQSGAGGCSGSRGFLLAGFLVMAWPDLAVGAHAAGGGARGCSGGRSGSLWGALPPDERRSSKALPWLACVAQRSRCGLILMEQCGVAPAPWAQIKFPSQCQTKSRLEFGMFAAASSSVEYKAEEISINPPFQRWSRLVPLLKASQGTCIGVNSRCLLLELGCLLDFQLVARQLILKHHPEANTGSFARMGAHLNTSM</sequence>
<name>A0AAQ3WPL5_PASNO</name>
<feature type="signal peptide" evidence="2">
    <location>
        <begin position="1"/>
        <end position="19"/>
    </location>
</feature>
<evidence type="ECO:0000313" key="4">
    <source>
        <dbReference type="Proteomes" id="UP001341281"/>
    </source>
</evidence>
<keyword evidence="2" id="KW-0732">Signal</keyword>
<gene>
    <name evidence="3" type="ORF">U9M48_018339</name>
</gene>
<dbReference type="AlphaFoldDB" id="A0AAQ3WPL5"/>